<evidence type="ECO:0000256" key="4">
    <source>
        <dbReference type="RuleBase" id="RU003330"/>
    </source>
</evidence>
<keyword evidence="3 4" id="KW-0418">Kinase</keyword>
<dbReference type="OrthoDB" id="442176at2759"/>
<accession>A0A9W4RQD2</accession>
<dbReference type="PROSITE" id="PS00113">
    <property type="entry name" value="ADENYLATE_KINASE"/>
    <property type="match status" value="1"/>
</dbReference>
<keyword evidence="2" id="KW-0547">Nucleotide-binding</keyword>
<name>A0A9W4RQD2_9PEZI</name>
<sequence>MIFETLAKFLPYLSFMIGASVWSKTGRKPTDDAIIIFIIGAPGTGKGTQSTFLVKHFGLQHLSYGDLMRGLRKSGDPGVSGLKTKPNTGNPSVPDDMGAWLLWREIRNGGLKGKEFWLVDGFPRRPEQIEEWLHLLPPAVLTLYLKCPQDVSKQRVASRGEEAGVEARPEDLNPETAMHRIEEFYNNADFVVAKLEEKGMKVFEVDTNRSPEDVQKELEKIMKPLIKSISSSIQRS</sequence>
<keyword evidence="6" id="KW-1185">Reference proteome</keyword>
<dbReference type="Gene3D" id="3.40.50.300">
    <property type="entry name" value="P-loop containing nucleotide triphosphate hydrolases"/>
    <property type="match status" value="1"/>
</dbReference>
<organism evidence="5 6">
    <name type="scientific">Colletotrichum noveboracense</name>
    <dbReference type="NCBI Taxonomy" id="2664923"/>
    <lineage>
        <taxon>Eukaryota</taxon>
        <taxon>Fungi</taxon>
        <taxon>Dikarya</taxon>
        <taxon>Ascomycota</taxon>
        <taxon>Pezizomycotina</taxon>
        <taxon>Sordariomycetes</taxon>
        <taxon>Hypocreomycetidae</taxon>
        <taxon>Glomerellales</taxon>
        <taxon>Glomerellaceae</taxon>
        <taxon>Colletotrichum</taxon>
        <taxon>Colletotrichum gloeosporioides species complex</taxon>
    </lineage>
</organism>
<dbReference type="EMBL" id="CAMGZC010000236">
    <property type="protein sequence ID" value="CAI0645371.1"/>
    <property type="molecule type" value="Genomic_DNA"/>
</dbReference>
<dbReference type="InterPro" id="IPR027417">
    <property type="entry name" value="P-loop_NTPase"/>
</dbReference>
<gene>
    <name evidence="5" type="ORF">CGXH109_LOCUS44677</name>
</gene>
<dbReference type="GO" id="GO:0006139">
    <property type="term" value="P:nucleobase-containing compound metabolic process"/>
    <property type="evidence" value="ECO:0007669"/>
    <property type="project" value="InterPro"/>
</dbReference>
<dbReference type="AlphaFoldDB" id="A0A9W4RQD2"/>
<proteinExistence type="inferred from homology"/>
<protein>
    <recommendedName>
        <fullName evidence="7">Adenylate kinase</fullName>
    </recommendedName>
</protein>
<dbReference type="CDD" id="cd01428">
    <property type="entry name" value="ADK"/>
    <property type="match status" value="1"/>
</dbReference>
<evidence type="ECO:0000313" key="6">
    <source>
        <dbReference type="Proteomes" id="UP001152533"/>
    </source>
</evidence>
<dbReference type="InterPro" id="IPR000850">
    <property type="entry name" value="Adenylat/UMP-CMP_kin"/>
</dbReference>
<comment type="similarity">
    <text evidence="4">Belongs to the adenylate kinase family.</text>
</comment>
<keyword evidence="1 4" id="KW-0808">Transferase</keyword>
<dbReference type="HAMAP" id="MF_00235">
    <property type="entry name" value="Adenylate_kinase_Adk"/>
    <property type="match status" value="1"/>
</dbReference>
<dbReference type="PRINTS" id="PR00094">
    <property type="entry name" value="ADENYLTKNASE"/>
</dbReference>
<evidence type="ECO:0008006" key="7">
    <source>
        <dbReference type="Google" id="ProtNLM"/>
    </source>
</evidence>
<reference evidence="5" key="1">
    <citation type="submission" date="2022-08" db="EMBL/GenBank/DDBJ databases">
        <authorList>
            <person name="Giroux E."/>
            <person name="Giroux E."/>
        </authorList>
    </citation>
    <scope>NUCLEOTIDE SEQUENCE</scope>
    <source>
        <strain evidence="5">H1091258</strain>
    </source>
</reference>
<dbReference type="Proteomes" id="UP001152533">
    <property type="component" value="Unassembled WGS sequence"/>
</dbReference>
<dbReference type="GO" id="GO:0005524">
    <property type="term" value="F:ATP binding"/>
    <property type="evidence" value="ECO:0007669"/>
    <property type="project" value="InterPro"/>
</dbReference>
<evidence type="ECO:0000313" key="5">
    <source>
        <dbReference type="EMBL" id="CAI0645371.1"/>
    </source>
</evidence>
<evidence type="ECO:0000256" key="3">
    <source>
        <dbReference type="ARBA" id="ARBA00022777"/>
    </source>
</evidence>
<evidence type="ECO:0000256" key="1">
    <source>
        <dbReference type="ARBA" id="ARBA00022679"/>
    </source>
</evidence>
<dbReference type="GO" id="GO:0019205">
    <property type="term" value="F:nucleobase-containing compound kinase activity"/>
    <property type="evidence" value="ECO:0007669"/>
    <property type="project" value="InterPro"/>
</dbReference>
<comment type="caution">
    <text evidence="5">The sequence shown here is derived from an EMBL/GenBank/DDBJ whole genome shotgun (WGS) entry which is preliminary data.</text>
</comment>
<dbReference type="Pfam" id="PF00406">
    <property type="entry name" value="ADK"/>
    <property type="match status" value="1"/>
</dbReference>
<dbReference type="SUPFAM" id="SSF52540">
    <property type="entry name" value="P-loop containing nucleoside triphosphate hydrolases"/>
    <property type="match status" value="1"/>
</dbReference>
<evidence type="ECO:0000256" key="2">
    <source>
        <dbReference type="ARBA" id="ARBA00022741"/>
    </source>
</evidence>
<dbReference type="PANTHER" id="PTHR23359">
    <property type="entry name" value="NUCLEOTIDE KINASE"/>
    <property type="match status" value="1"/>
</dbReference>
<dbReference type="InterPro" id="IPR033690">
    <property type="entry name" value="Adenylat_kinase_CS"/>
</dbReference>